<reference evidence="3 4" key="1">
    <citation type="submission" date="2024-07" db="EMBL/GenBank/DDBJ databases">
        <title>Whole genome sequencing of Prodigiosin pigment-producing Streptomyces salinarius isolated from rhizosphere soil of Arachis hypogaea.</title>
        <authorList>
            <person name="Vidhya A."/>
            <person name="Ramya S."/>
        </authorList>
    </citation>
    <scope>NUCLEOTIDE SEQUENCE [LARGE SCALE GENOMIC DNA]</scope>
    <source>
        <strain evidence="3 4">VRMG2420</strain>
    </source>
</reference>
<keyword evidence="4" id="KW-1185">Reference proteome</keyword>
<proteinExistence type="predicted"/>
<comment type="caution">
    <text evidence="3">The sequence shown here is derived from an EMBL/GenBank/DDBJ whole genome shotgun (WGS) entry which is preliminary data.</text>
</comment>
<accession>A0ABW8BKF9</accession>
<feature type="transmembrane region" description="Helical" evidence="2">
    <location>
        <begin position="412"/>
        <end position="432"/>
    </location>
</feature>
<organism evidence="3 4">
    <name type="scientific">Streptomyces salinarius</name>
    <dbReference type="NCBI Taxonomy" id="2762598"/>
    <lineage>
        <taxon>Bacteria</taxon>
        <taxon>Bacillati</taxon>
        <taxon>Actinomycetota</taxon>
        <taxon>Actinomycetes</taxon>
        <taxon>Kitasatosporales</taxon>
        <taxon>Streptomycetaceae</taxon>
        <taxon>Streptomyces</taxon>
    </lineage>
</organism>
<dbReference type="EMBL" id="JBITPR010000051">
    <property type="protein sequence ID" value="MFI7874601.1"/>
    <property type="molecule type" value="Genomic_DNA"/>
</dbReference>
<evidence type="ECO:0008006" key="5">
    <source>
        <dbReference type="Google" id="ProtNLM"/>
    </source>
</evidence>
<feature type="transmembrane region" description="Helical" evidence="2">
    <location>
        <begin position="371"/>
        <end position="392"/>
    </location>
</feature>
<evidence type="ECO:0000313" key="3">
    <source>
        <dbReference type="EMBL" id="MFI7874601.1"/>
    </source>
</evidence>
<keyword evidence="2" id="KW-0472">Membrane</keyword>
<sequence length="496" mass="54615">MTLNGDGMRSDGSAGLFAPYAARPHLRITTVYSTSWVCDPAGLPPGRRSPTDMLNFGRLTRFYDMAQEQLPRVLRRESLDCASLVCQRWRTDAPADATLWHFLHPSGQVLVALTLDVPLSLVESVPLMEDLYYASIECAGVPLEQLAGERVGCVPGPGPVPGFLPERHQLVFRSVTTPEEAPDDDTVQRVIYRSDLPYRPEFSSIVYPAELNRRPTTVGALGPYASLICGHQDYIENSVLLSAVQTVGSATRLREIREVAHSYGHRFRSRPEGERDTHRRRTTLEAISDGLSHLELELSYSVETGGDIGTLVPALRVESFHNALYSAMGLTERSTVIGQMLTRLSNAIAAELTSVESAEQRAGDRRRIRTVVAVTFVTTITGTLSLLFGFFGINAQQVDEERSMFDDRYTPIYALIAVIVACALAIFGGMRWHELRTERRERGHPSAREDIHGLLAREFGAVILDPARMTASPARPGVPDPRPPDGTPRPSGASTP</sequence>
<evidence type="ECO:0000256" key="2">
    <source>
        <dbReference type="SAM" id="Phobius"/>
    </source>
</evidence>
<evidence type="ECO:0000256" key="1">
    <source>
        <dbReference type="SAM" id="MobiDB-lite"/>
    </source>
</evidence>
<dbReference type="Proteomes" id="UP001614264">
    <property type="component" value="Unassembled WGS sequence"/>
</dbReference>
<dbReference type="RefSeq" id="WP_399594458.1">
    <property type="nucleotide sequence ID" value="NZ_JBITPR010000051.1"/>
</dbReference>
<keyword evidence="2" id="KW-1133">Transmembrane helix</keyword>
<gene>
    <name evidence="3" type="ORF">AB4829_28910</name>
</gene>
<feature type="region of interest" description="Disordered" evidence="1">
    <location>
        <begin position="470"/>
        <end position="496"/>
    </location>
</feature>
<keyword evidence="2" id="KW-0812">Transmembrane</keyword>
<feature type="compositionally biased region" description="Pro residues" evidence="1">
    <location>
        <begin position="476"/>
        <end position="487"/>
    </location>
</feature>
<evidence type="ECO:0000313" key="4">
    <source>
        <dbReference type="Proteomes" id="UP001614264"/>
    </source>
</evidence>
<protein>
    <recommendedName>
        <fullName evidence="5">F-box domain-containing protein</fullName>
    </recommendedName>
</protein>
<name>A0ABW8BKF9_9ACTN</name>